<dbReference type="AlphaFoldDB" id="A0AAC9UGJ1"/>
<dbReference type="KEGG" id="png:PNIG_a1020"/>
<keyword evidence="2" id="KW-0645">Protease</keyword>
<reference evidence="2 3" key="1">
    <citation type="submission" date="2015-03" db="EMBL/GenBank/DDBJ databases">
        <authorList>
            <person name="Xie B.-B."/>
            <person name="Rong J.-C."/>
            <person name="Qin Q.-L."/>
            <person name="Zhang Y.-Z."/>
        </authorList>
    </citation>
    <scope>NUCLEOTIDE SEQUENCE [LARGE SCALE GENOMIC DNA]</scope>
    <source>
        <strain evidence="2 3">KMM 661</strain>
    </source>
</reference>
<name>A0AAC9UGJ1_9GAMM</name>
<proteinExistence type="predicted"/>
<gene>
    <name evidence="2" type="ORF">PNIG_a1020</name>
</gene>
<dbReference type="EMBL" id="CP011036">
    <property type="protein sequence ID" value="ASM53248.1"/>
    <property type="molecule type" value="Genomic_DNA"/>
</dbReference>
<dbReference type="Proteomes" id="UP000198329">
    <property type="component" value="Chromosome I"/>
</dbReference>
<evidence type="ECO:0000313" key="2">
    <source>
        <dbReference type="EMBL" id="ASM53248.1"/>
    </source>
</evidence>
<keyword evidence="2" id="KW-0378">Hydrolase</keyword>
<dbReference type="SUPFAM" id="SSF53187">
    <property type="entry name" value="Zn-dependent exopeptidases"/>
    <property type="match status" value="1"/>
</dbReference>
<dbReference type="Pfam" id="PF04389">
    <property type="entry name" value="Peptidase_M28"/>
    <property type="match status" value="1"/>
</dbReference>
<protein>
    <submittedName>
        <fullName evidence="2">Aminopeptidase</fullName>
    </submittedName>
</protein>
<dbReference type="Gene3D" id="3.40.630.10">
    <property type="entry name" value="Zn peptidases"/>
    <property type="match status" value="1"/>
</dbReference>
<dbReference type="PANTHER" id="PTHR12147">
    <property type="entry name" value="METALLOPEPTIDASE M28 FAMILY MEMBER"/>
    <property type="match status" value="1"/>
</dbReference>
<dbReference type="GO" id="GO:0008235">
    <property type="term" value="F:metalloexopeptidase activity"/>
    <property type="evidence" value="ECO:0007669"/>
    <property type="project" value="InterPro"/>
</dbReference>
<feature type="domain" description="Peptidase M28" evidence="1">
    <location>
        <begin position="108"/>
        <end position="297"/>
    </location>
</feature>
<sequence>MPIKQLTVVIIFLLLSPFVNSKTAQQLLIDDLYYLADQQLAGRKTGSQSAELTRSYIKHRLSQVNNNVVEQPFCYKSGLFSQACGINIISSNIGALEAVTKASDPLQKATRIIITAHYDHLGKRGGKLHPGANDNATGIAALIYLASVFNDKPLPFSLTFVATDAEENGLHGSKYFAKTLLPNSVIMNINLDMLGVKKRRSNLYVLTSRSLKNTLNSVFLAVKNNNVNLKPVYSAAQMSRYIKSKNINWHKASDHYSFARQKIPYVYFGMGYDSAHHTSNDTAENINSKLFTDAVLLIEAFINQLAKTPLPLSPS</sequence>
<dbReference type="InterPro" id="IPR045175">
    <property type="entry name" value="M28_fam"/>
</dbReference>
<organism evidence="2 3">
    <name type="scientific">Pseudoalteromonas nigrifaciens</name>
    <dbReference type="NCBI Taxonomy" id="28109"/>
    <lineage>
        <taxon>Bacteria</taxon>
        <taxon>Pseudomonadati</taxon>
        <taxon>Pseudomonadota</taxon>
        <taxon>Gammaproteobacteria</taxon>
        <taxon>Alteromonadales</taxon>
        <taxon>Pseudoalteromonadaceae</taxon>
        <taxon>Pseudoalteromonas</taxon>
    </lineage>
</organism>
<dbReference type="RefSeq" id="WP_089367893.1">
    <property type="nucleotide sequence ID" value="NZ_BJXZ01000003.1"/>
</dbReference>
<dbReference type="PANTHER" id="PTHR12147:SF26">
    <property type="entry name" value="PEPTIDASE M28 DOMAIN-CONTAINING PROTEIN"/>
    <property type="match status" value="1"/>
</dbReference>
<dbReference type="GO" id="GO:0006508">
    <property type="term" value="P:proteolysis"/>
    <property type="evidence" value="ECO:0007669"/>
    <property type="project" value="InterPro"/>
</dbReference>
<evidence type="ECO:0000313" key="3">
    <source>
        <dbReference type="Proteomes" id="UP000198329"/>
    </source>
</evidence>
<dbReference type="GO" id="GO:0004177">
    <property type="term" value="F:aminopeptidase activity"/>
    <property type="evidence" value="ECO:0007669"/>
    <property type="project" value="UniProtKB-KW"/>
</dbReference>
<keyword evidence="2" id="KW-0031">Aminopeptidase</keyword>
<accession>A0AAC9UGJ1</accession>
<dbReference type="GeneID" id="300940908"/>
<evidence type="ECO:0000259" key="1">
    <source>
        <dbReference type="Pfam" id="PF04389"/>
    </source>
</evidence>
<keyword evidence="3" id="KW-1185">Reference proteome</keyword>
<dbReference type="InterPro" id="IPR007484">
    <property type="entry name" value="Peptidase_M28"/>
</dbReference>